<dbReference type="AlphaFoldDB" id="A0A0V1LEU5"/>
<gene>
    <name evidence="1" type="ORF">T02_2565</name>
</gene>
<evidence type="ECO:0000313" key="1">
    <source>
        <dbReference type="EMBL" id="KRZ58006.1"/>
    </source>
</evidence>
<comment type="caution">
    <text evidence="1">The sequence shown here is derived from an EMBL/GenBank/DDBJ whole genome shotgun (WGS) entry which is preliminary data.</text>
</comment>
<keyword evidence="2" id="KW-1185">Reference proteome</keyword>
<evidence type="ECO:0000313" key="2">
    <source>
        <dbReference type="Proteomes" id="UP000054721"/>
    </source>
</evidence>
<dbReference type="Proteomes" id="UP000054721">
    <property type="component" value="Unassembled WGS sequence"/>
</dbReference>
<dbReference type="OrthoDB" id="10317112at2759"/>
<proteinExistence type="predicted"/>
<protein>
    <submittedName>
        <fullName evidence="1">Uncharacterized protein</fullName>
    </submittedName>
</protein>
<sequence>MAWRNRHGACTVQTLFTKNPPYNRLSPCPTRQERQVDDGIFVRTIRIRLWSRVDSVIMDSSGSSSSVDPVLPFH</sequence>
<reference evidence="1 2" key="1">
    <citation type="submission" date="2015-05" db="EMBL/GenBank/DDBJ databases">
        <title>Evolution of Trichinella species and genotypes.</title>
        <authorList>
            <person name="Korhonen P.K."/>
            <person name="Edoardo P."/>
            <person name="Giuseppe L.R."/>
            <person name="Gasser R.B."/>
        </authorList>
    </citation>
    <scope>NUCLEOTIDE SEQUENCE [LARGE SCALE GENOMIC DNA]</scope>
    <source>
        <strain evidence="1">ISS10</strain>
    </source>
</reference>
<organism evidence="1 2">
    <name type="scientific">Trichinella nativa</name>
    <dbReference type="NCBI Taxonomy" id="6335"/>
    <lineage>
        <taxon>Eukaryota</taxon>
        <taxon>Metazoa</taxon>
        <taxon>Ecdysozoa</taxon>
        <taxon>Nematoda</taxon>
        <taxon>Enoplea</taxon>
        <taxon>Dorylaimia</taxon>
        <taxon>Trichinellida</taxon>
        <taxon>Trichinellidae</taxon>
        <taxon>Trichinella</taxon>
    </lineage>
</organism>
<dbReference type="EMBL" id="JYDW01000065">
    <property type="protein sequence ID" value="KRZ58006.1"/>
    <property type="molecule type" value="Genomic_DNA"/>
</dbReference>
<name>A0A0V1LEU5_9BILA</name>
<accession>A0A0V1LEU5</accession>